<keyword evidence="6" id="KW-0496">Mitochondrion</keyword>
<protein>
    <recommendedName>
        <fullName evidence="9">Deacetylase sirtuin-type domain-containing protein</fullName>
    </recommendedName>
</protein>
<evidence type="ECO:0000256" key="5">
    <source>
        <dbReference type="ARBA" id="ARBA00023027"/>
    </source>
</evidence>
<dbReference type="Gene3D" id="3.40.50.1220">
    <property type="entry name" value="TPP-binding domain"/>
    <property type="match status" value="1"/>
</dbReference>
<feature type="binding site" evidence="7">
    <location>
        <position position="225"/>
    </location>
    <ligand>
        <name>Zn(2+)</name>
        <dbReference type="ChEBI" id="CHEBI:29105"/>
    </ligand>
</feature>
<feature type="binding site" evidence="7">
    <location>
        <position position="200"/>
    </location>
    <ligand>
        <name>Zn(2+)</name>
        <dbReference type="ChEBI" id="CHEBI:29105"/>
    </ligand>
</feature>
<keyword evidence="7" id="KW-0479">Metal-binding</keyword>
<keyword evidence="11" id="KW-1185">Reference proteome</keyword>
<name>A0ABZ2AYI0_9TREE</name>
<evidence type="ECO:0000313" key="10">
    <source>
        <dbReference type="EMBL" id="WVO22934.1"/>
    </source>
</evidence>
<comment type="subcellular location">
    <subcellularLocation>
        <location evidence="1">Mitochondrion</location>
    </subcellularLocation>
</comment>
<evidence type="ECO:0000256" key="8">
    <source>
        <dbReference type="SAM" id="MobiDB-lite"/>
    </source>
</evidence>
<keyword evidence="3" id="KW-0808">Transferase</keyword>
<feature type="compositionally biased region" description="Polar residues" evidence="8">
    <location>
        <begin position="166"/>
        <end position="177"/>
    </location>
</feature>
<dbReference type="InterPro" id="IPR050134">
    <property type="entry name" value="NAD-dep_sirtuin_deacylases"/>
</dbReference>
<feature type="compositionally biased region" description="Polar residues" evidence="8">
    <location>
        <begin position="399"/>
        <end position="427"/>
    </location>
</feature>
<feature type="binding site" evidence="7">
    <location>
        <position position="222"/>
    </location>
    <ligand>
        <name>Zn(2+)</name>
        <dbReference type="ChEBI" id="CHEBI:29105"/>
    </ligand>
</feature>
<dbReference type="PROSITE" id="PS50305">
    <property type="entry name" value="SIRTUIN"/>
    <property type="match status" value="1"/>
</dbReference>
<keyword evidence="5" id="KW-0520">NAD</keyword>
<feature type="active site" description="Proton acceptor" evidence="7">
    <location>
        <position position="192"/>
    </location>
</feature>
<dbReference type="Proteomes" id="UP001432216">
    <property type="component" value="Chromosome 7"/>
</dbReference>
<evidence type="ECO:0000256" key="1">
    <source>
        <dbReference type="ARBA" id="ARBA00004173"/>
    </source>
</evidence>
<dbReference type="EMBL" id="CP143812">
    <property type="protein sequence ID" value="WVO22934.1"/>
    <property type="molecule type" value="Genomic_DNA"/>
</dbReference>
<proteinExistence type="inferred from homology"/>
<dbReference type="PANTHER" id="PTHR11085:SF15">
    <property type="entry name" value="NAD-DEPENDENT HISTONE DEACETYLASE HST4"/>
    <property type="match status" value="1"/>
</dbReference>
<sequence length="495" mass="53490">MTILVHLSLTEAGPSSAGVSSFATPAIDAEDTLRQIVTRLRTAKRIVVVSGAGVSTAAAIPDFRSASGLFSGKTKGGHSIKDLFHVRCLAHPTLLAKHHELITSLSSLSTAAPPTPFHTYLSSLDNEGRLLRCYTQNIDGLEEKTGLAVGIPSSKRKSPKAKGKENTPSLLSTSDTPETFYESPEPRVIPLHGLLSTLHCTLCHTILPLPPHLPLPPTSVPCPTCELASSIRSALSERSRKSGTLRASVVLYGEEHPEGESIGKSVSRDLKGVDMLLVCGTSLSVPGVKRVVKEMAKSAKSKGKGKGKQGQDVKTVFVNEEPPSKGSEWDGIFDIWVQGDVQKFVENYLQNPDFASTPTRASANKASPSAITKLSTPKRTPSTPKKRKLPTTYRPPTPVSLQKDNSSTESCQAYATPTKPQSSNASSYTTSFNVHNNTCWKVHLHPFSRSRQRQKGSKPSQGIVVFFNSLELFVPPNSTCYNMKRLLIRCRGLSC</sequence>
<dbReference type="Pfam" id="PF02146">
    <property type="entry name" value="SIR2"/>
    <property type="match status" value="2"/>
</dbReference>
<feature type="region of interest" description="Disordered" evidence="8">
    <location>
        <begin position="355"/>
        <end position="427"/>
    </location>
</feature>
<dbReference type="GeneID" id="89991050"/>
<feature type="region of interest" description="Disordered" evidence="8">
    <location>
        <begin position="150"/>
        <end position="182"/>
    </location>
</feature>
<organism evidence="10 11">
    <name type="scientific">Cryptococcus decagattii</name>
    <dbReference type="NCBI Taxonomy" id="1859122"/>
    <lineage>
        <taxon>Eukaryota</taxon>
        <taxon>Fungi</taxon>
        <taxon>Dikarya</taxon>
        <taxon>Basidiomycota</taxon>
        <taxon>Agaricomycotina</taxon>
        <taxon>Tremellomycetes</taxon>
        <taxon>Tremellales</taxon>
        <taxon>Cryptococcaceae</taxon>
        <taxon>Cryptococcus</taxon>
        <taxon>Cryptococcus gattii species complex</taxon>
    </lineage>
</organism>
<evidence type="ECO:0000256" key="4">
    <source>
        <dbReference type="ARBA" id="ARBA00022946"/>
    </source>
</evidence>
<comment type="similarity">
    <text evidence="2">Belongs to the sirtuin family. Class I subfamily.</text>
</comment>
<evidence type="ECO:0000256" key="2">
    <source>
        <dbReference type="ARBA" id="ARBA00006924"/>
    </source>
</evidence>
<dbReference type="RefSeq" id="XP_064722173.1">
    <property type="nucleotide sequence ID" value="XM_064866101.1"/>
</dbReference>
<evidence type="ECO:0000256" key="6">
    <source>
        <dbReference type="ARBA" id="ARBA00023128"/>
    </source>
</evidence>
<evidence type="ECO:0000313" key="11">
    <source>
        <dbReference type="Proteomes" id="UP001432216"/>
    </source>
</evidence>
<keyword evidence="4" id="KW-0809">Transit peptide</keyword>
<feature type="binding site" evidence="7">
    <location>
        <position position="203"/>
    </location>
    <ligand>
        <name>Zn(2+)</name>
        <dbReference type="ChEBI" id="CHEBI:29105"/>
    </ligand>
</feature>
<evidence type="ECO:0000259" key="9">
    <source>
        <dbReference type="PROSITE" id="PS50305"/>
    </source>
</evidence>
<dbReference type="InterPro" id="IPR029035">
    <property type="entry name" value="DHS-like_NAD/FAD-binding_dom"/>
</dbReference>
<evidence type="ECO:0000256" key="7">
    <source>
        <dbReference type="PROSITE-ProRule" id="PRU00236"/>
    </source>
</evidence>
<dbReference type="PANTHER" id="PTHR11085">
    <property type="entry name" value="NAD-DEPENDENT PROTEIN DEACYLASE SIRTUIN-5, MITOCHONDRIAL-RELATED"/>
    <property type="match status" value="1"/>
</dbReference>
<feature type="domain" description="Deacetylase sirtuin-type" evidence="9">
    <location>
        <begin position="26"/>
        <end position="352"/>
    </location>
</feature>
<feature type="compositionally biased region" description="Low complexity" evidence="8">
    <location>
        <begin position="372"/>
        <end position="383"/>
    </location>
</feature>
<dbReference type="InterPro" id="IPR026590">
    <property type="entry name" value="Ssirtuin_cat_dom"/>
</dbReference>
<reference evidence="10 11" key="1">
    <citation type="submission" date="2024-01" db="EMBL/GenBank/DDBJ databases">
        <title>Comparative genomics of Cryptococcus and Kwoniella reveals pathogenesis evolution and contrasting modes of karyotype evolution via chromosome fusion or intercentromeric recombination.</title>
        <authorList>
            <person name="Coelho M.A."/>
            <person name="David-Palma M."/>
            <person name="Shea T."/>
            <person name="Bowers K."/>
            <person name="McGinley-Smith S."/>
            <person name="Mohammad A.W."/>
            <person name="Gnirke A."/>
            <person name="Yurkov A.M."/>
            <person name="Nowrousian M."/>
            <person name="Sun S."/>
            <person name="Cuomo C.A."/>
            <person name="Heitman J."/>
        </authorList>
    </citation>
    <scope>NUCLEOTIDE SEQUENCE [LARGE SCALE GENOMIC DNA]</scope>
    <source>
        <strain evidence="10 11">7685027</strain>
    </source>
</reference>
<evidence type="ECO:0000256" key="3">
    <source>
        <dbReference type="ARBA" id="ARBA00022679"/>
    </source>
</evidence>
<accession>A0ABZ2AYI0</accession>
<feature type="compositionally biased region" description="Polar residues" evidence="8">
    <location>
        <begin position="355"/>
        <end position="370"/>
    </location>
</feature>
<keyword evidence="7" id="KW-0862">Zinc</keyword>
<dbReference type="InterPro" id="IPR003000">
    <property type="entry name" value="Sirtuin"/>
</dbReference>
<dbReference type="SUPFAM" id="SSF52467">
    <property type="entry name" value="DHS-like NAD/FAD-binding domain"/>
    <property type="match status" value="1"/>
</dbReference>
<gene>
    <name evidence="10" type="ORF">IAS62_004278</name>
</gene>